<dbReference type="EMBL" id="JFFI01001853">
    <property type="protein sequence ID" value="KXH52867.1"/>
    <property type="molecule type" value="Genomic_DNA"/>
</dbReference>
<protein>
    <submittedName>
        <fullName evidence="2">Uncharacterized protein</fullName>
    </submittedName>
</protein>
<gene>
    <name evidence="2" type="ORF">CSAL01_12221</name>
</gene>
<dbReference type="AlphaFoldDB" id="A0A135TXH8"/>
<sequence length="513" mass="56934">MALTPRMEPYARLLFRLYEALILLSIIRPIGGPHVVSQLGNYTMQDVRQRFLKNMAFLCDYKKGGSTATAIAVEDRSDCYVFWVASNEGAGDKVVDFLKDVLKRLRMFCERFDDRVTAEEALVARCTVFAAARLRQEARILRNSTTKCRISLESSDEEADAKLIKWLRKFEDKTSYAILCRTAYCSRKDQEMRRLEQLGHSQDSKGIAHLEETTKAFRAVRHMIGRLAAQIRSVNQLLDDSSRMETLLKAYQVAAVIRPISASVPEADAHTTLPRILNRILPETDSRYNSYLGFLQRMDPQVGIEARLHDKFAVDGLLACVHAEVQMLHHFFDSGRRYASNDRYIACSKPACVGCESYARHHPARVTLLDAHQKVYPNWGIVSLVGGKQNPGWISQRKIINDVIGDLKPMVIDHLGELHAATLQRPDSLTEITASLVDESDSGSETEGLNGSEAGPSSEVSSLDSAIGLLDISTEVGETGPKELGGDDGEPGFGEKLKNDSEAEDDDGGGALL</sequence>
<dbReference type="InterPro" id="IPR027796">
    <property type="entry name" value="OTT_1508_deam-like"/>
</dbReference>
<dbReference type="PANTHER" id="PTHR42037">
    <property type="match status" value="1"/>
</dbReference>
<accession>A0A135TXH8</accession>
<dbReference type="PANTHER" id="PTHR42037:SF1">
    <property type="match status" value="1"/>
</dbReference>
<dbReference type="STRING" id="1209931.A0A135TXH8"/>
<dbReference type="Pfam" id="PF14441">
    <property type="entry name" value="OTT_1508_deam"/>
    <property type="match status" value="1"/>
</dbReference>
<evidence type="ECO:0000313" key="2">
    <source>
        <dbReference type="EMBL" id="KXH52867.1"/>
    </source>
</evidence>
<keyword evidence="3" id="KW-1185">Reference proteome</keyword>
<feature type="region of interest" description="Disordered" evidence="1">
    <location>
        <begin position="437"/>
        <end position="513"/>
    </location>
</feature>
<proteinExistence type="predicted"/>
<evidence type="ECO:0000256" key="1">
    <source>
        <dbReference type="SAM" id="MobiDB-lite"/>
    </source>
</evidence>
<feature type="compositionally biased region" description="Acidic residues" evidence="1">
    <location>
        <begin position="502"/>
        <end position="513"/>
    </location>
</feature>
<dbReference type="Proteomes" id="UP000070121">
    <property type="component" value="Unassembled WGS sequence"/>
</dbReference>
<comment type="caution">
    <text evidence="2">The sequence shown here is derived from an EMBL/GenBank/DDBJ whole genome shotgun (WGS) entry which is preliminary data.</text>
</comment>
<organism evidence="2 3">
    <name type="scientific">Colletotrichum salicis</name>
    <dbReference type="NCBI Taxonomy" id="1209931"/>
    <lineage>
        <taxon>Eukaryota</taxon>
        <taxon>Fungi</taxon>
        <taxon>Dikarya</taxon>
        <taxon>Ascomycota</taxon>
        <taxon>Pezizomycotina</taxon>
        <taxon>Sordariomycetes</taxon>
        <taxon>Hypocreomycetidae</taxon>
        <taxon>Glomerellales</taxon>
        <taxon>Glomerellaceae</taxon>
        <taxon>Colletotrichum</taxon>
        <taxon>Colletotrichum acutatum species complex</taxon>
    </lineage>
</organism>
<evidence type="ECO:0000313" key="3">
    <source>
        <dbReference type="Proteomes" id="UP000070121"/>
    </source>
</evidence>
<name>A0A135TXH8_9PEZI</name>
<reference evidence="2 3" key="1">
    <citation type="submission" date="2014-02" db="EMBL/GenBank/DDBJ databases">
        <title>The genome sequence of Colletotrichum salicis CBS 607.94.</title>
        <authorList>
            <person name="Baroncelli R."/>
            <person name="Thon M.R."/>
        </authorList>
    </citation>
    <scope>NUCLEOTIDE SEQUENCE [LARGE SCALE GENOMIC DNA]</scope>
    <source>
        <strain evidence="2 3">CBS 607.94</strain>
    </source>
</reference>
<dbReference type="OrthoDB" id="3251507at2759"/>